<dbReference type="Gene3D" id="3.40.50.11310">
    <property type="entry name" value="Bacterial phosphonate metabolism protein PhnH"/>
    <property type="match status" value="1"/>
</dbReference>
<dbReference type="EMBL" id="OY726397">
    <property type="protein sequence ID" value="CAJ1502597.1"/>
    <property type="molecule type" value="Genomic_DNA"/>
</dbReference>
<dbReference type="InterPro" id="IPR008772">
    <property type="entry name" value="Phosphonate_metab_PhnH"/>
</dbReference>
<protein>
    <submittedName>
        <fullName evidence="1">Phosphonate C-P lyase system protein PhnH</fullName>
    </submittedName>
</protein>
<reference evidence="1 2" key="1">
    <citation type="submission" date="2023-08" db="EMBL/GenBank/DDBJ databases">
        <authorList>
            <person name="Folkvardsen B D."/>
            <person name="Norman A."/>
        </authorList>
    </citation>
    <scope>NUCLEOTIDE SEQUENCE [LARGE SCALE GENOMIC DNA]</scope>
    <source>
        <strain evidence="1 2">Mu0053</strain>
    </source>
</reference>
<dbReference type="Proteomes" id="UP001190465">
    <property type="component" value="Chromosome"/>
</dbReference>
<dbReference type="Pfam" id="PF05845">
    <property type="entry name" value="PhnH"/>
    <property type="match status" value="1"/>
</dbReference>
<evidence type="ECO:0000313" key="1">
    <source>
        <dbReference type="EMBL" id="CAJ1502597.1"/>
    </source>
</evidence>
<evidence type="ECO:0000313" key="2">
    <source>
        <dbReference type="Proteomes" id="UP001190465"/>
    </source>
</evidence>
<keyword evidence="2" id="KW-1185">Reference proteome</keyword>
<dbReference type="RefSeq" id="WP_308482369.1">
    <property type="nucleotide sequence ID" value="NZ_OY726397.1"/>
</dbReference>
<sequence length="188" mass="18870">MTWDRVHDGRTAFLACMRALCAPGEPMPLPALAAMSDVDELNGAAAVLLALLDPGLVLGVAGGPAAQRVAARVAAETGAELGAIGVADWVLVHGPAADAIERARRGDRSNPERGATVVIAATAPPVAVRVSGPGVDGTATAAVPLEAAALRAFGTANAESPCGVDLFLTAGEQLLGLPRSLSMQRVVP</sequence>
<name>A0ABM9LPL8_9MYCO</name>
<accession>A0ABM9LPL8</accession>
<organism evidence="1 2">
    <name type="scientific">[Mycobacterium] burgundiense</name>
    <dbReference type="NCBI Taxonomy" id="3064286"/>
    <lineage>
        <taxon>Bacteria</taxon>
        <taxon>Bacillati</taxon>
        <taxon>Actinomycetota</taxon>
        <taxon>Actinomycetes</taxon>
        <taxon>Mycobacteriales</taxon>
        <taxon>Mycobacteriaceae</taxon>
        <taxon>Mycolicibacterium</taxon>
    </lineage>
</organism>
<dbReference type="InterPro" id="IPR038058">
    <property type="entry name" value="PhnH-like_sp"/>
</dbReference>
<keyword evidence="1" id="KW-0456">Lyase</keyword>
<proteinExistence type="predicted"/>
<gene>
    <name evidence="1" type="ORF">MU0053_002222</name>
</gene>
<dbReference type="GO" id="GO:0016829">
    <property type="term" value="F:lyase activity"/>
    <property type="evidence" value="ECO:0007669"/>
    <property type="project" value="UniProtKB-KW"/>
</dbReference>
<dbReference type="SUPFAM" id="SSF159709">
    <property type="entry name" value="PhnH-like"/>
    <property type="match status" value="1"/>
</dbReference>